<evidence type="ECO:0000313" key="4">
    <source>
        <dbReference type="Proteomes" id="UP001597468"/>
    </source>
</evidence>
<dbReference type="Proteomes" id="UP001597468">
    <property type="component" value="Unassembled WGS sequence"/>
</dbReference>
<evidence type="ECO:0000259" key="2">
    <source>
        <dbReference type="Pfam" id="PF22013"/>
    </source>
</evidence>
<sequence length="359" mass="40631">MSPQELAVQIIGKKKAEKKLPTWFNTKGIVYPPRINLEQTSSEITAEYKASLVSGNLLLDLTGGFGIDSFFFSGKVRKLIHTELNEELSALAAHNFEVLGAKNIETFTGDGLEYLRSTSETFDWVFIDPSRRDDSGGRVFHLSDCLPDVPENLELLWEKAENILVKTSPLLDLQAGIKALKTIKEIHVIAVENDVKELLWVLKKEAVDDVLIKTINFRRKEDQYFEGNYKNRSTSEYSAPLAYLYEPNAAIMKSGLFEAVGTKLGLGKLHMNSHLYTSEELVDFPGRTFKVNKVLPYKKKQLKKELAIEKAHITTRNFPETVSSLRKNLKIKDGGDNYLFFTTIESGEKVVIFCEKLED</sequence>
<comment type="caution">
    <text evidence="3">The sequence shown here is derived from an EMBL/GenBank/DDBJ whole genome shotgun (WGS) entry which is preliminary data.</text>
</comment>
<dbReference type="CDD" id="cd02440">
    <property type="entry name" value="AdoMet_MTases"/>
    <property type="match status" value="1"/>
</dbReference>
<accession>A0ABW5IZW3</accession>
<keyword evidence="3" id="KW-0808">Transferase</keyword>
<dbReference type="Gene3D" id="3.40.50.150">
    <property type="entry name" value="Vaccinia Virus protein VP39"/>
    <property type="match status" value="1"/>
</dbReference>
<dbReference type="Pfam" id="PF18096">
    <property type="entry name" value="Thump_like"/>
    <property type="match status" value="1"/>
</dbReference>
<feature type="domain" description="THUMP-like" evidence="1">
    <location>
        <begin position="286"/>
        <end position="356"/>
    </location>
</feature>
<organism evidence="3 4">
    <name type="scientific">Salinimicrobium flavum</name>
    <dbReference type="NCBI Taxonomy" id="1737065"/>
    <lineage>
        <taxon>Bacteria</taxon>
        <taxon>Pseudomonadati</taxon>
        <taxon>Bacteroidota</taxon>
        <taxon>Flavobacteriia</taxon>
        <taxon>Flavobacteriales</taxon>
        <taxon>Flavobacteriaceae</taxon>
        <taxon>Salinimicrobium</taxon>
    </lineage>
</organism>
<evidence type="ECO:0000259" key="1">
    <source>
        <dbReference type="Pfam" id="PF18096"/>
    </source>
</evidence>
<dbReference type="EMBL" id="JBHULT010000010">
    <property type="protein sequence ID" value="MFD2518567.1"/>
    <property type="molecule type" value="Genomic_DNA"/>
</dbReference>
<dbReference type="InterPro" id="IPR041497">
    <property type="entry name" value="Thump-like"/>
</dbReference>
<dbReference type="InterPro" id="IPR029063">
    <property type="entry name" value="SAM-dependent_MTases_sf"/>
</dbReference>
<keyword evidence="3" id="KW-0489">Methyltransferase</keyword>
<dbReference type="GO" id="GO:0032259">
    <property type="term" value="P:methylation"/>
    <property type="evidence" value="ECO:0007669"/>
    <property type="project" value="UniProtKB-KW"/>
</dbReference>
<dbReference type="GO" id="GO:0008168">
    <property type="term" value="F:methyltransferase activity"/>
    <property type="evidence" value="ECO:0007669"/>
    <property type="project" value="UniProtKB-KW"/>
</dbReference>
<proteinExistence type="predicted"/>
<feature type="domain" description="PG-1098 ferredoxin-like" evidence="2">
    <location>
        <begin position="243"/>
        <end position="285"/>
    </location>
</feature>
<dbReference type="Pfam" id="PF22013">
    <property type="entry name" value="PG_1098_Fer"/>
    <property type="match status" value="1"/>
</dbReference>
<dbReference type="SUPFAM" id="SSF53335">
    <property type="entry name" value="S-adenosyl-L-methionine-dependent methyltransferases"/>
    <property type="match status" value="1"/>
</dbReference>
<dbReference type="Gene3D" id="1.10.10.1110">
    <property type="entry name" value="Methyltransferase PG1098, N-terminal domain"/>
    <property type="match status" value="1"/>
</dbReference>
<keyword evidence="4" id="KW-1185">Reference proteome</keyword>
<protein>
    <submittedName>
        <fullName evidence="3">Class I SAM-dependent methyltransferase</fullName>
    </submittedName>
</protein>
<name>A0ABW5IZW3_9FLAO</name>
<dbReference type="InterPro" id="IPR054168">
    <property type="entry name" value="PG_1098_Fer"/>
</dbReference>
<reference evidence="4" key="1">
    <citation type="journal article" date="2019" name="Int. J. Syst. Evol. Microbiol.">
        <title>The Global Catalogue of Microorganisms (GCM) 10K type strain sequencing project: providing services to taxonomists for standard genome sequencing and annotation.</title>
        <authorList>
            <consortium name="The Broad Institute Genomics Platform"/>
            <consortium name="The Broad Institute Genome Sequencing Center for Infectious Disease"/>
            <person name="Wu L."/>
            <person name="Ma J."/>
        </authorList>
    </citation>
    <scope>NUCLEOTIDE SEQUENCE [LARGE SCALE GENOMIC DNA]</scope>
    <source>
        <strain evidence="4">KCTC 42585</strain>
    </source>
</reference>
<gene>
    <name evidence="3" type="ORF">ACFSTG_11725</name>
</gene>
<evidence type="ECO:0000313" key="3">
    <source>
        <dbReference type="EMBL" id="MFD2518567.1"/>
    </source>
</evidence>